<evidence type="ECO:0008006" key="3">
    <source>
        <dbReference type="Google" id="ProtNLM"/>
    </source>
</evidence>
<dbReference type="RefSeq" id="WP_204663532.1">
    <property type="nucleotide sequence ID" value="NZ_JAFBDT010000007.1"/>
</dbReference>
<dbReference type="SUPFAM" id="SSF48695">
    <property type="entry name" value="Multiheme cytochromes"/>
    <property type="match status" value="1"/>
</dbReference>
<accession>A0ABS2MQS5</accession>
<dbReference type="PANTHER" id="PTHR15852">
    <property type="entry name" value="PLASTID TRANSCRIPTIONALLY ACTIVE PROTEIN"/>
    <property type="match status" value="1"/>
</dbReference>
<gene>
    <name evidence="1" type="ORF">JOC49_001280</name>
</gene>
<evidence type="ECO:0000313" key="1">
    <source>
        <dbReference type="EMBL" id="MBM7561739.1"/>
    </source>
</evidence>
<evidence type="ECO:0000313" key="2">
    <source>
        <dbReference type="Proteomes" id="UP000767854"/>
    </source>
</evidence>
<dbReference type="Proteomes" id="UP000767854">
    <property type="component" value="Unassembled WGS sequence"/>
</dbReference>
<reference evidence="1 2" key="1">
    <citation type="submission" date="2021-01" db="EMBL/GenBank/DDBJ databases">
        <title>Genomic Encyclopedia of Type Strains, Phase IV (KMG-IV): sequencing the most valuable type-strain genomes for metagenomic binning, comparative biology and taxonomic classification.</title>
        <authorList>
            <person name="Goeker M."/>
        </authorList>
    </citation>
    <scope>NUCLEOTIDE SEQUENCE [LARGE SCALE GENOMIC DNA]</scope>
    <source>
        <strain evidence="1 2">DSM 24436</strain>
    </source>
</reference>
<dbReference type="PANTHER" id="PTHR15852:SF54">
    <property type="entry name" value="PROTEIN SSUH2 HOMOLOG"/>
    <property type="match status" value="1"/>
</dbReference>
<sequence length="365" mass="41069">MTEQDFLDQFTMPLKYFRTILEGVEGVENCDIKTGWFVLVRRFSVRGKTSRQHRISSVQNVITTKEQLDKTVYDYLSKIQNLTSIKGLQIEGRIQSDPIKCVACNGRGGDVIAMVDEVVQSKKKKCPRCHGVGSTQVENKTVVCECKVAPDSVATYEICPTCGGLGIYLQDYCITCQGTGLVCATCHGSGKREVASPRETCTLCKGSGALYRDEKFVFKNTFVNCKLCHGLGKQYSETIEKLTLDSVPLREASFYADYDGIDIKSNEERILIEEAFNHLKSKRYIFEDHLPGPVFKDVTNPQIEKLNTFLKSCRPAHNQIFERVESVAIPYCYGVLRNYETRSMGSIDFLVTGYEASLKVLRTLL</sequence>
<dbReference type="EMBL" id="JAFBDT010000007">
    <property type="protein sequence ID" value="MBM7561739.1"/>
    <property type="molecule type" value="Genomic_DNA"/>
</dbReference>
<dbReference type="InterPro" id="IPR036280">
    <property type="entry name" value="Multihaem_cyt_sf"/>
</dbReference>
<comment type="caution">
    <text evidence="1">The sequence shown here is derived from an EMBL/GenBank/DDBJ whole genome shotgun (WGS) entry which is preliminary data.</text>
</comment>
<name>A0ABS2MQS5_9FIRM</name>
<organism evidence="1 2">
    <name type="scientific">Fusibacter tunisiensis</name>
    <dbReference type="NCBI Taxonomy" id="1008308"/>
    <lineage>
        <taxon>Bacteria</taxon>
        <taxon>Bacillati</taxon>
        <taxon>Bacillota</taxon>
        <taxon>Clostridia</taxon>
        <taxon>Eubacteriales</taxon>
        <taxon>Eubacteriales Family XII. Incertae Sedis</taxon>
        <taxon>Fusibacter</taxon>
    </lineage>
</organism>
<dbReference type="CDD" id="cd10719">
    <property type="entry name" value="DnaJ_zf"/>
    <property type="match status" value="1"/>
</dbReference>
<proteinExistence type="predicted"/>
<protein>
    <recommendedName>
        <fullName evidence="3">CR-type domain-containing protein</fullName>
    </recommendedName>
</protein>
<dbReference type="Gene3D" id="2.10.230.10">
    <property type="entry name" value="Heat shock protein DnaJ, cysteine-rich domain"/>
    <property type="match status" value="2"/>
</dbReference>
<dbReference type="InterPro" id="IPR001305">
    <property type="entry name" value="HSP_DnaJ_Cys-rich_dom"/>
</dbReference>
<keyword evidence="2" id="KW-1185">Reference proteome</keyword>